<accession>A0AAU6Q2Y6</accession>
<organism evidence="1">
    <name type="scientific">Deinococcus sp. VB142</name>
    <dbReference type="NCBI Taxonomy" id="3112952"/>
    <lineage>
        <taxon>Bacteria</taxon>
        <taxon>Thermotogati</taxon>
        <taxon>Deinococcota</taxon>
        <taxon>Deinococci</taxon>
        <taxon>Deinococcales</taxon>
        <taxon>Deinococcaceae</taxon>
        <taxon>Deinococcus</taxon>
    </lineage>
</organism>
<gene>
    <name evidence="1" type="ORF">WDJ50_02400</name>
</gene>
<dbReference type="EMBL" id="CP149782">
    <property type="protein sequence ID" value="WYF44987.1"/>
    <property type="molecule type" value="Genomic_DNA"/>
</dbReference>
<protein>
    <submittedName>
        <fullName evidence="1">Helix-turn-helix transcriptional regulator</fullName>
    </submittedName>
</protein>
<sequence length="87" mass="9316">MGQVIRSHLGAVLERHGITAYKLSKAIAEAYGDQAIKQQTVYAVVKGNGVPDARTLNQIITALRGLTGQELQVGDLLDWVPDSEVAS</sequence>
<name>A0AAU6Q2Y6_9DEIO</name>
<dbReference type="RefSeq" id="WP_339096159.1">
    <property type="nucleotide sequence ID" value="NZ_CP149782.1"/>
</dbReference>
<evidence type="ECO:0000313" key="1">
    <source>
        <dbReference type="EMBL" id="WYF44987.1"/>
    </source>
</evidence>
<proteinExistence type="predicted"/>
<reference evidence="1" key="1">
    <citation type="submission" date="2024-03" db="EMBL/GenBank/DDBJ databases">
        <title>Deinococcus weizhi sp. nov., isolated from human skin.</title>
        <authorList>
            <person name="Wei Z."/>
            <person name="Tian F."/>
            <person name="Yang C."/>
            <person name="Xin L.T."/>
            <person name="Wen Z.J."/>
            <person name="Lan K.C."/>
            <person name="Yu L."/>
            <person name="Zhe W."/>
            <person name="Dan F.D."/>
            <person name="Jun W."/>
            <person name="Rui Z."/>
            <person name="Yong X.J."/>
            <person name="Ting Y."/>
            <person name="Wei X."/>
            <person name="Xu Z.G."/>
            <person name="Xin Z."/>
            <person name="Dong F.G."/>
            <person name="Ni X.M."/>
            <person name="Zheng M.G."/>
            <person name="Chun Y."/>
            <person name="Qian W.X."/>
        </authorList>
    </citation>
    <scope>NUCLEOTIDE SEQUENCE</scope>
    <source>
        <strain evidence="1">VB142</strain>
    </source>
</reference>
<dbReference type="AlphaFoldDB" id="A0AAU6Q2Y6"/>